<evidence type="ECO:0000313" key="1">
    <source>
        <dbReference type="EMBL" id="CAG8628323.1"/>
    </source>
</evidence>
<gene>
    <name evidence="1" type="ORF">GMARGA_LOCUS8197</name>
</gene>
<keyword evidence="2" id="KW-1185">Reference proteome</keyword>
<reference evidence="1 2" key="1">
    <citation type="submission" date="2021-06" db="EMBL/GenBank/DDBJ databases">
        <authorList>
            <person name="Kallberg Y."/>
            <person name="Tangrot J."/>
            <person name="Rosling A."/>
        </authorList>
    </citation>
    <scope>NUCLEOTIDE SEQUENCE [LARGE SCALE GENOMIC DNA]</scope>
    <source>
        <strain evidence="1 2">120-4 pot B 10/14</strain>
    </source>
</reference>
<accession>A0ABN7ULS4</accession>
<organism evidence="1 2">
    <name type="scientific">Gigaspora margarita</name>
    <dbReference type="NCBI Taxonomy" id="4874"/>
    <lineage>
        <taxon>Eukaryota</taxon>
        <taxon>Fungi</taxon>
        <taxon>Fungi incertae sedis</taxon>
        <taxon>Mucoromycota</taxon>
        <taxon>Glomeromycotina</taxon>
        <taxon>Glomeromycetes</taxon>
        <taxon>Diversisporales</taxon>
        <taxon>Gigasporaceae</taxon>
        <taxon>Gigaspora</taxon>
    </lineage>
</organism>
<proteinExistence type="predicted"/>
<comment type="caution">
    <text evidence="1">The sequence shown here is derived from an EMBL/GenBank/DDBJ whole genome shotgun (WGS) entry which is preliminary data.</text>
</comment>
<dbReference type="Proteomes" id="UP000789901">
    <property type="component" value="Unassembled WGS sequence"/>
</dbReference>
<evidence type="ECO:0000313" key="2">
    <source>
        <dbReference type="Proteomes" id="UP000789901"/>
    </source>
</evidence>
<dbReference type="EMBL" id="CAJVQB010004153">
    <property type="protein sequence ID" value="CAG8628323.1"/>
    <property type="molecule type" value="Genomic_DNA"/>
</dbReference>
<protein>
    <submittedName>
        <fullName evidence="1">36444_t:CDS:1</fullName>
    </submittedName>
</protein>
<name>A0ABN7ULS4_GIGMA</name>
<sequence length="313" mass="36625">MCFLIRHLLDLVKSTINTGLSWRQPPYKKWFKLLFNAFHNDETAIEFLNDSPPVNFIKIINTKEEQLIKILSFLSNITNIVVWYWHKKDEPKIINRAVEYIDCNFKLDENIASTDLNERNRLANVKKQDKEWKMQKELVEKLNKDDTIFPGFRYLFKYNWVPADNVGANDLILTNGKGIFAIVETKRAKKTGRFFDKVKKKFVNTEPKIDKHKKSYAIYQAGVYKQKFIEQYKGTYKDKDDPSFDIIAVIGIGIGENNERWSFKPFDNQVCETLDRIYNKHASVKSSTYKWSVNMSESSLSSVNSVNTNDDLS</sequence>